<keyword evidence="4 11" id="KW-0949">S-adenosyl-L-methionine</keyword>
<evidence type="ECO:0000256" key="10">
    <source>
        <dbReference type="ARBA" id="ARBA00048167"/>
    </source>
</evidence>
<evidence type="ECO:0000313" key="13">
    <source>
        <dbReference type="EMBL" id="KAG0256039.1"/>
    </source>
</evidence>
<comment type="caution">
    <text evidence="13">The sequence shown here is derived from an EMBL/GenBank/DDBJ whole genome shotgun (WGS) entry which is preliminary data.</text>
</comment>
<feature type="region of interest" description="Disordered" evidence="12">
    <location>
        <begin position="52"/>
        <end position="85"/>
    </location>
</feature>
<evidence type="ECO:0000313" key="14">
    <source>
        <dbReference type="Proteomes" id="UP000807716"/>
    </source>
</evidence>
<evidence type="ECO:0000256" key="2">
    <source>
        <dbReference type="ARBA" id="ARBA00022603"/>
    </source>
</evidence>
<dbReference type="EC" id="2.1.1.244" evidence="5"/>
<reference evidence="13" key="1">
    <citation type="journal article" date="2020" name="Fungal Divers.">
        <title>Resolving the Mortierellaceae phylogeny through synthesis of multi-gene phylogenetics and phylogenomics.</title>
        <authorList>
            <person name="Vandepol N."/>
            <person name="Liber J."/>
            <person name="Desiro A."/>
            <person name="Na H."/>
            <person name="Kennedy M."/>
            <person name="Barry K."/>
            <person name="Grigoriev I.V."/>
            <person name="Miller A.N."/>
            <person name="O'Donnell K."/>
            <person name="Stajich J.E."/>
            <person name="Bonito G."/>
        </authorList>
    </citation>
    <scope>NUCLEOTIDE SEQUENCE</scope>
    <source>
        <strain evidence="13">BC1065</strain>
    </source>
</reference>
<evidence type="ECO:0000256" key="9">
    <source>
        <dbReference type="ARBA" id="ARBA00047885"/>
    </source>
</evidence>
<feature type="binding site" evidence="11">
    <location>
        <position position="97"/>
    </location>
    <ligand>
        <name>S-adenosyl-L-methionine</name>
        <dbReference type="ChEBI" id="CHEBI:59789"/>
    </ligand>
</feature>
<sequence length="249" mass="27482">MEQPEQNPGWYTDAQKYWDNVPATINGMLGGLGQLARPDAVASLRFLSEYVTPPTSSTTTSIQASDSSSDSSPKRPKLPLPGAGPSRVLDCGAGIGRVTKQVLSKAFDHVDLVENSKAFVDKAKEEYLKEEIESGKVTEVRQAGLQNVTFEGTSWEGRFDVIWCQWVLGHLHDNDLIAFFQRCKKGLKPGGMIFVKENNAKVGFVIDEDDSSMTRSDELLKEIFVKAGLRLLRDEVQKGFPPGLFAVKM</sequence>
<dbReference type="EMBL" id="JAAAJB010000429">
    <property type="protein sequence ID" value="KAG0256039.1"/>
    <property type="molecule type" value="Genomic_DNA"/>
</dbReference>
<evidence type="ECO:0000256" key="5">
    <source>
        <dbReference type="ARBA" id="ARBA00039112"/>
    </source>
</evidence>
<dbReference type="Gene3D" id="3.40.50.150">
    <property type="entry name" value="Vaccinia Virus protein VP39"/>
    <property type="match status" value="1"/>
</dbReference>
<feature type="binding site" evidence="11">
    <location>
        <begin position="145"/>
        <end position="146"/>
    </location>
    <ligand>
        <name>S-adenosyl-L-methionine</name>
        <dbReference type="ChEBI" id="CHEBI:59789"/>
    </ligand>
</feature>
<feature type="binding site" evidence="11">
    <location>
        <position position="165"/>
    </location>
    <ligand>
        <name>S-adenosyl-L-methionine</name>
        <dbReference type="ChEBI" id="CHEBI:59789"/>
    </ligand>
</feature>
<feature type="binding site" evidence="11">
    <location>
        <position position="92"/>
    </location>
    <ligand>
        <name>S-adenosyl-L-methionine</name>
        <dbReference type="ChEBI" id="CHEBI:59789"/>
    </ligand>
</feature>
<comment type="catalytic activity">
    <reaction evidence="8">
        <text>N-terminal L-seryl-L-prolyl-L-lysyl-[protein] + 3 S-adenosyl-L-methionine = N-terminal N,N,N-trimethyl-L-seryl-L-prolyl-L-lysyl-[protein] + 3 S-adenosyl-L-homocysteine + 3 H(+)</text>
        <dbReference type="Rhea" id="RHEA:54724"/>
        <dbReference type="Rhea" id="RHEA-COMP:13789"/>
        <dbReference type="Rhea" id="RHEA-COMP:13973"/>
        <dbReference type="ChEBI" id="CHEBI:15378"/>
        <dbReference type="ChEBI" id="CHEBI:57856"/>
        <dbReference type="ChEBI" id="CHEBI:59789"/>
        <dbReference type="ChEBI" id="CHEBI:138061"/>
        <dbReference type="ChEBI" id="CHEBI:138317"/>
        <dbReference type="EC" id="2.1.1.244"/>
    </reaction>
</comment>
<evidence type="ECO:0000256" key="11">
    <source>
        <dbReference type="PIRSR" id="PIRSR016958-1"/>
    </source>
</evidence>
<evidence type="ECO:0000256" key="8">
    <source>
        <dbReference type="ARBA" id="ARBA00047306"/>
    </source>
</evidence>
<dbReference type="InterPro" id="IPR008576">
    <property type="entry name" value="MeTrfase_NTM1"/>
</dbReference>
<dbReference type="CDD" id="cd02440">
    <property type="entry name" value="AdoMet_MTases"/>
    <property type="match status" value="1"/>
</dbReference>
<dbReference type="Pfam" id="PF05891">
    <property type="entry name" value="Methyltransf_PK"/>
    <property type="match status" value="2"/>
</dbReference>
<keyword evidence="2" id="KW-0489">Methyltransferase</keyword>
<evidence type="ECO:0000256" key="3">
    <source>
        <dbReference type="ARBA" id="ARBA00022679"/>
    </source>
</evidence>
<evidence type="ECO:0000256" key="12">
    <source>
        <dbReference type="SAM" id="MobiDB-lite"/>
    </source>
</evidence>
<dbReference type="PANTHER" id="PTHR12753">
    <property type="entry name" value="AD-003 - RELATED"/>
    <property type="match status" value="1"/>
</dbReference>
<dbReference type="OrthoDB" id="1298661at2759"/>
<dbReference type="GO" id="GO:0005737">
    <property type="term" value="C:cytoplasm"/>
    <property type="evidence" value="ECO:0007669"/>
    <property type="project" value="TreeGrafter"/>
</dbReference>
<evidence type="ECO:0000256" key="6">
    <source>
        <dbReference type="ARBA" id="ARBA00039449"/>
    </source>
</evidence>
<name>A0A9P6Q0U9_9FUNG</name>
<comment type="catalytic activity">
    <reaction evidence="10">
        <text>N-terminal L-alanyl-L-prolyl-L-lysyl-[protein] + 3 S-adenosyl-L-methionine = N-terminal N,N,N-trimethyl-L-alanyl-L-prolyl-L-lysyl-[protein] + 3 S-adenosyl-L-homocysteine + 3 H(+)</text>
        <dbReference type="Rhea" id="RHEA:54712"/>
        <dbReference type="Rhea" id="RHEA-COMP:13785"/>
        <dbReference type="Rhea" id="RHEA-COMP:13971"/>
        <dbReference type="ChEBI" id="CHEBI:15378"/>
        <dbReference type="ChEBI" id="CHEBI:57856"/>
        <dbReference type="ChEBI" id="CHEBI:59789"/>
        <dbReference type="ChEBI" id="CHEBI:138057"/>
        <dbReference type="ChEBI" id="CHEBI:138315"/>
        <dbReference type="EC" id="2.1.1.244"/>
    </reaction>
</comment>
<dbReference type="GO" id="GO:0071885">
    <property type="term" value="F:N-terminal protein N-methyltransferase activity"/>
    <property type="evidence" value="ECO:0007669"/>
    <property type="project" value="UniProtKB-EC"/>
</dbReference>
<protein>
    <recommendedName>
        <fullName evidence="6">Alpha N-terminal protein methyltransferase 1</fullName>
        <ecNumber evidence="5">2.1.1.244</ecNumber>
    </recommendedName>
    <alternativeName>
        <fullName evidence="7">X-Pro-Lys N-terminal protein methyltransferase 1</fullName>
    </alternativeName>
</protein>
<dbReference type="PANTHER" id="PTHR12753:SF0">
    <property type="entry name" value="ALPHA N-TERMINAL PROTEIN METHYLTRANSFERASE 1"/>
    <property type="match status" value="1"/>
</dbReference>
<organism evidence="13 14">
    <name type="scientific">Actinomortierella ambigua</name>
    <dbReference type="NCBI Taxonomy" id="1343610"/>
    <lineage>
        <taxon>Eukaryota</taxon>
        <taxon>Fungi</taxon>
        <taxon>Fungi incertae sedis</taxon>
        <taxon>Mucoromycota</taxon>
        <taxon>Mortierellomycotina</taxon>
        <taxon>Mortierellomycetes</taxon>
        <taxon>Mortierellales</taxon>
        <taxon>Mortierellaceae</taxon>
        <taxon>Actinomortierella</taxon>
    </lineage>
</organism>
<dbReference type="AlphaFoldDB" id="A0A9P6Q0U9"/>
<evidence type="ECO:0000256" key="7">
    <source>
        <dbReference type="ARBA" id="ARBA00043129"/>
    </source>
</evidence>
<comment type="similarity">
    <text evidence="1">Belongs to the methyltransferase superfamily. NTM1 family.</text>
</comment>
<gene>
    <name evidence="13" type="ORF">DFQ27_005931</name>
</gene>
<dbReference type="PIRSF" id="PIRSF016958">
    <property type="entry name" value="DUF858_MeTrfase_lik"/>
    <property type="match status" value="1"/>
</dbReference>
<evidence type="ECO:0000256" key="4">
    <source>
        <dbReference type="ARBA" id="ARBA00022691"/>
    </source>
</evidence>
<keyword evidence="3" id="KW-0808">Transferase</keyword>
<dbReference type="SUPFAM" id="SSF53335">
    <property type="entry name" value="S-adenosyl-L-methionine-dependent methyltransferases"/>
    <property type="match status" value="1"/>
</dbReference>
<dbReference type="Proteomes" id="UP000807716">
    <property type="component" value="Unassembled WGS sequence"/>
</dbReference>
<dbReference type="InterPro" id="IPR029063">
    <property type="entry name" value="SAM-dependent_MTases_sf"/>
</dbReference>
<keyword evidence="14" id="KW-1185">Reference proteome</keyword>
<comment type="catalytic activity">
    <reaction evidence="9">
        <text>N-terminal L-prolyl-L-prolyl-L-lysyl-[protein] + 2 S-adenosyl-L-methionine = N-terminal N,N-dimethyl-L-prolyl-L-prolyl-L-lysyl-[protein] + 2 S-adenosyl-L-homocysteine + 2 H(+)</text>
        <dbReference type="Rhea" id="RHEA:54736"/>
        <dbReference type="Rhea" id="RHEA-COMP:13787"/>
        <dbReference type="Rhea" id="RHEA-COMP:13974"/>
        <dbReference type="ChEBI" id="CHEBI:15378"/>
        <dbReference type="ChEBI" id="CHEBI:57856"/>
        <dbReference type="ChEBI" id="CHEBI:59789"/>
        <dbReference type="ChEBI" id="CHEBI:138059"/>
        <dbReference type="ChEBI" id="CHEBI:138318"/>
        <dbReference type="EC" id="2.1.1.244"/>
    </reaction>
</comment>
<feature type="compositionally biased region" description="Low complexity" evidence="12">
    <location>
        <begin position="52"/>
        <end position="71"/>
    </location>
</feature>
<evidence type="ECO:0000256" key="1">
    <source>
        <dbReference type="ARBA" id="ARBA00009059"/>
    </source>
</evidence>
<accession>A0A9P6Q0U9</accession>
<dbReference type="GO" id="GO:0032259">
    <property type="term" value="P:methylation"/>
    <property type="evidence" value="ECO:0007669"/>
    <property type="project" value="UniProtKB-KW"/>
</dbReference>
<proteinExistence type="inferred from homology"/>